<dbReference type="RefSeq" id="WP_101570768.1">
    <property type="nucleotide sequence ID" value="NZ_JACOOK010000001.1"/>
</dbReference>
<evidence type="ECO:0000313" key="1">
    <source>
        <dbReference type="EMBL" id="MBC5615452.1"/>
    </source>
</evidence>
<gene>
    <name evidence="1" type="ORF">H8S08_00265</name>
</gene>
<accession>A0ABR7CIG9</accession>
<dbReference type="Pfam" id="PF11066">
    <property type="entry name" value="DUF2867"/>
    <property type="match status" value="1"/>
</dbReference>
<dbReference type="InterPro" id="IPR021295">
    <property type="entry name" value="DUF2867"/>
</dbReference>
<comment type="caution">
    <text evidence="1">The sequence shown here is derived from an EMBL/GenBank/DDBJ whole genome shotgun (WGS) entry which is preliminary data.</text>
</comment>
<protein>
    <submittedName>
        <fullName evidence="1">DUF2867 domain-containing protein</fullName>
    </submittedName>
</protein>
<dbReference type="EMBL" id="JACOOK010000001">
    <property type="protein sequence ID" value="MBC5615452.1"/>
    <property type="molecule type" value="Genomic_DNA"/>
</dbReference>
<organism evidence="1 2">
    <name type="scientific">Alistipes hominis</name>
    <dbReference type="NCBI Taxonomy" id="2763015"/>
    <lineage>
        <taxon>Bacteria</taxon>
        <taxon>Pseudomonadati</taxon>
        <taxon>Bacteroidota</taxon>
        <taxon>Bacteroidia</taxon>
        <taxon>Bacteroidales</taxon>
        <taxon>Rikenellaceae</taxon>
        <taxon>Alistipes</taxon>
    </lineage>
</organism>
<proteinExistence type="predicted"/>
<evidence type="ECO:0000313" key="2">
    <source>
        <dbReference type="Proteomes" id="UP000636891"/>
    </source>
</evidence>
<name>A0ABR7CIG9_9BACT</name>
<reference evidence="1 2" key="1">
    <citation type="submission" date="2020-08" db="EMBL/GenBank/DDBJ databases">
        <title>Genome public.</title>
        <authorList>
            <person name="Liu C."/>
            <person name="Sun Q."/>
        </authorList>
    </citation>
    <scope>NUCLEOTIDE SEQUENCE [LARGE SCALE GENOMIC DNA]</scope>
    <source>
        <strain evidence="1 2">New-7</strain>
    </source>
</reference>
<sequence length="149" mass="16920">MYSDADSAEPIRADYSDSYSLDVNSDAELRPGKLLESVFSDTPRWVNGLMKIRNALVAPFGLKTGESRVFRKAIVEESEREAVLSNDDKHLIFTVSLSVLPRPDGVRRISISTAVQYHNRLGRIYFALIRPFHRIIIRRMLRRIASSVG</sequence>
<dbReference type="Proteomes" id="UP000636891">
    <property type="component" value="Unassembled WGS sequence"/>
</dbReference>
<keyword evidence="2" id="KW-1185">Reference proteome</keyword>